<dbReference type="Proteomes" id="UP000221761">
    <property type="component" value="Segment"/>
</dbReference>
<accession>A0A2L0UZ24</accession>
<evidence type="ECO:0000313" key="1">
    <source>
        <dbReference type="EMBL" id="AUZ94783.1"/>
    </source>
</evidence>
<evidence type="ECO:0000313" key="2">
    <source>
        <dbReference type="Proteomes" id="UP000221761"/>
    </source>
</evidence>
<reference evidence="2" key="1">
    <citation type="submission" date="2017-06" db="EMBL/GenBank/DDBJ databases">
        <authorList>
            <person name="Spollen W.G."/>
            <person name="Givan S.A."/>
            <person name="Brown P.B."/>
            <person name="Attai H."/>
        </authorList>
    </citation>
    <scope>NUCLEOTIDE SEQUENCE [LARGE SCALE GENOMIC DNA]</scope>
</reference>
<dbReference type="EMBL" id="MF403006">
    <property type="protein sequence ID" value="AUZ94783.1"/>
    <property type="molecule type" value="Genomic_DNA"/>
</dbReference>
<organism evidence="1 2">
    <name type="scientific">Agrobacterium phage Atu_ph03</name>
    <dbReference type="NCBI Taxonomy" id="2024262"/>
    <lineage>
        <taxon>Viruses</taxon>
        <taxon>Duplodnaviria</taxon>
        <taxon>Heunggongvirae</taxon>
        <taxon>Uroviricota</taxon>
        <taxon>Caudoviricetes</taxon>
        <taxon>Autographivirales</taxon>
        <taxon>Dunnvirinae</taxon>
        <taxon>Atuphduovirus</taxon>
        <taxon>Atuphduovirus atuph03</taxon>
    </lineage>
</organism>
<sequence length="87" mass="8512">MCDPITALIGLAGVGASLAAASAPIATPPPAALPAIAPPTNVKDTEVKLGSNSDANSSANTAERVSFVERRVQGTSLGSLGRSGLAL</sequence>
<dbReference type="RefSeq" id="YP_009791868.1">
    <property type="nucleotide sequence ID" value="NC_047846.1"/>
</dbReference>
<protein>
    <submittedName>
        <fullName evidence="1">Uncharacterized protein</fullName>
    </submittedName>
</protein>
<proteinExistence type="predicted"/>
<name>A0A2L0UZ24_9CAUD</name>
<dbReference type="GeneID" id="54982057"/>
<dbReference type="KEGG" id="vg:54982057"/>